<dbReference type="InParanoid" id="G0QTY1"/>
<feature type="coiled-coil region" evidence="2">
    <location>
        <begin position="59"/>
        <end position="226"/>
    </location>
</feature>
<dbReference type="OMA" id="ERHNTRE"/>
<dbReference type="Pfam" id="PF21771">
    <property type="entry name" value="CFAP58_CC"/>
    <property type="match status" value="1"/>
</dbReference>
<dbReference type="GeneID" id="14907478"/>
<dbReference type="RefSeq" id="XP_004034826.1">
    <property type="nucleotide sequence ID" value="XM_004034778.1"/>
</dbReference>
<gene>
    <name evidence="4" type="ORF">IMG5_112770</name>
</gene>
<feature type="domain" description="Cilia- and flagella-associated protein 58 central coiled coil" evidence="3">
    <location>
        <begin position="39"/>
        <end position="289"/>
    </location>
</feature>
<dbReference type="Proteomes" id="UP000008983">
    <property type="component" value="Unassembled WGS sequence"/>
</dbReference>
<dbReference type="PANTHER" id="PTHR32083">
    <property type="entry name" value="CILIA AND FLAGELLA-ASSOCIATED PROTEIN 58-RELATED"/>
    <property type="match status" value="1"/>
</dbReference>
<dbReference type="PANTHER" id="PTHR32083:SF34">
    <property type="entry name" value="COILED-COIL DOMAIN-CONTAINING PROTEIN 146"/>
    <property type="match status" value="1"/>
</dbReference>
<evidence type="ECO:0000313" key="5">
    <source>
        <dbReference type="Proteomes" id="UP000008983"/>
    </source>
</evidence>
<evidence type="ECO:0000259" key="3">
    <source>
        <dbReference type="Pfam" id="PF21771"/>
    </source>
</evidence>
<reference evidence="4 5" key="1">
    <citation type="submission" date="2011-07" db="EMBL/GenBank/DDBJ databases">
        <authorList>
            <person name="Coyne R."/>
            <person name="Brami D."/>
            <person name="Johnson J."/>
            <person name="Hostetler J."/>
            <person name="Hannick L."/>
            <person name="Clark T."/>
            <person name="Cassidy-Hanley D."/>
            <person name="Inman J."/>
        </authorList>
    </citation>
    <scope>NUCLEOTIDE SEQUENCE [LARGE SCALE GENOMIC DNA]</scope>
    <source>
        <strain evidence="4 5">G5</strain>
    </source>
</reference>
<keyword evidence="1 2" id="KW-0175">Coiled coil</keyword>
<name>G0QTY1_ICHMU</name>
<dbReference type="OrthoDB" id="10262929at2759"/>
<dbReference type="eggNOG" id="ENOG502QPM4">
    <property type="taxonomic scope" value="Eukaryota"/>
</dbReference>
<dbReference type="STRING" id="857967.G0QTY1"/>
<dbReference type="AlphaFoldDB" id="G0QTY1"/>
<sequence length="548" mass="65285">MFKLMFLMKQNLQNTKEDKQKTKYKTNKLKKIKLIIKSKSLEQQLKQREEFEAGALKKVKRLTAMRESMARKASQAMNEVRETRQQLKIKELAIKDLEKKYQEIKFERNNCKILYEAVKSERNKYVNYIQSTQQDLAEVKEQNKISQNELEIFKNEYQEKHQNLIQYQHTLQIQKHQRDGAQAELNAQEYIRKAKKELVDRNINEIEKLNMIIRSLENECLLLKKHYEKSQEWRNYTGVQLIDRNDELCIMYEKSNNQENTLQNGEMEIKNLEDNIRMIKISIKENNRKIDVCRKKIYEVPKMADEVVNFQKELQKQQQIEADLSEKLENPLNILRYRDLGGEDPDQEALDTKIGVLEERLNNKKEQLLEKELILDEITNFSEKLRKQALDGRQNTLELSEKLNNFQQKLKDITKKMMASISELSIFQANQIKLQQEREELMKQYEESQKRVQEGLPPAIETEIEYQNMKKNALRYKEEKQLRLQKENLEKNFPPFATKTTAEHRVIAYIPDDTGIPKNYGKNAPFHPSILGTNMRHFRKPIVKDIDI</sequence>
<accession>G0QTY1</accession>
<keyword evidence="5" id="KW-1185">Reference proteome</keyword>
<dbReference type="GO" id="GO:0005856">
    <property type="term" value="C:cytoskeleton"/>
    <property type="evidence" value="ECO:0007669"/>
    <property type="project" value="TreeGrafter"/>
</dbReference>
<feature type="coiled-coil region" evidence="2">
    <location>
        <begin position="255"/>
        <end position="289"/>
    </location>
</feature>
<dbReference type="EMBL" id="GL983882">
    <property type="protein sequence ID" value="EGR31340.1"/>
    <property type="molecule type" value="Genomic_DNA"/>
</dbReference>
<organism evidence="4 5">
    <name type="scientific">Ichthyophthirius multifiliis</name>
    <name type="common">White spot disease agent</name>
    <name type="synonym">Ich</name>
    <dbReference type="NCBI Taxonomy" id="5932"/>
    <lineage>
        <taxon>Eukaryota</taxon>
        <taxon>Sar</taxon>
        <taxon>Alveolata</taxon>
        <taxon>Ciliophora</taxon>
        <taxon>Intramacronucleata</taxon>
        <taxon>Oligohymenophorea</taxon>
        <taxon>Hymenostomatida</taxon>
        <taxon>Ophryoglenina</taxon>
        <taxon>Ichthyophthirius</taxon>
    </lineage>
</organism>
<evidence type="ECO:0000256" key="2">
    <source>
        <dbReference type="SAM" id="Coils"/>
    </source>
</evidence>
<proteinExistence type="predicted"/>
<evidence type="ECO:0000313" key="4">
    <source>
        <dbReference type="EMBL" id="EGR31340.1"/>
    </source>
</evidence>
<evidence type="ECO:0000256" key="1">
    <source>
        <dbReference type="ARBA" id="ARBA00023054"/>
    </source>
</evidence>
<protein>
    <recommendedName>
        <fullName evidence="3">Cilia- and flagella-associated protein 58 central coiled coil domain-containing protein</fullName>
    </recommendedName>
</protein>
<feature type="coiled-coil region" evidence="2">
    <location>
        <begin position="396"/>
        <end position="479"/>
    </location>
</feature>
<dbReference type="InterPro" id="IPR049270">
    <property type="entry name" value="CFAP58_CC"/>
</dbReference>